<accession>W1PB76</accession>
<protein>
    <submittedName>
        <fullName evidence="1">Uncharacterized protein</fullName>
    </submittedName>
</protein>
<proteinExistence type="predicted"/>
<dbReference type="Gramene" id="ERN04959">
    <property type="protein sequence ID" value="ERN04959"/>
    <property type="gene ID" value="AMTR_s00080p00155380"/>
</dbReference>
<dbReference type="Proteomes" id="UP000017836">
    <property type="component" value="Unassembled WGS sequence"/>
</dbReference>
<gene>
    <name evidence="1" type="ORF">AMTR_s00080p00155380</name>
</gene>
<evidence type="ECO:0000313" key="2">
    <source>
        <dbReference type="Proteomes" id="UP000017836"/>
    </source>
</evidence>
<organism evidence="1 2">
    <name type="scientific">Amborella trichopoda</name>
    <dbReference type="NCBI Taxonomy" id="13333"/>
    <lineage>
        <taxon>Eukaryota</taxon>
        <taxon>Viridiplantae</taxon>
        <taxon>Streptophyta</taxon>
        <taxon>Embryophyta</taxon>
        <taxon>Tracheophyta</taxon>
        <taxon>Spermatophyta</taxon>
        <taxon>Magnoliopsida</taxon>
        <taxon>Amborellales</taxon>
        <taxon>Amborellaceae</taxon>
        <taxon>Amborella</taxon>
    </lineage>
</organism>
<dbReference type="EMBL" id="KI394095">
    <property type="protein sequence ID" value="ERN04959.1"/>
    <property type="molecule type" value="Genomic_DNA"/>
</dbReference>
<name>W1PB76_AMBTC</name>
<keyword evidence="2" id="KW-1185">Reference proteome</keyword>
<sequence>MDGEEVDEFLEGDSLLEDTNEVEVLSSLASELVVPIEVNSLARVGSISGPSTLSCVDEATFAEALRSESELRELNGVRLTYVEETLTQHHGLREYVWGQSSCIARKSNLKARGVDRVPELTALREEIIRMSLRHCEEKGELIQCHQESQAENMKLSKLDAHIKKVDRSV</sequence>
<dbReference type="HOGENOM" id="CLU_1580647_0_0_1"/>
<evidence type="ECO:0000313" key="1">
    <source>
        <dbReference type="EMBL" id="ERN04959.1"/>
    </source>
</evidence>
<dbReference type="AlphaFoldDB" id="W1PB76"/>
<reference evidence="2" key="1">
    <citation type="journal article" date="2013" name="Science">
        <title>The Amborella genome and the evolution of flowering plants.</title>
        <authorList>
            <consortium name="Amborella Genome Project"/>
        </authorList>
    </citation>
    <scope>NUCLEOTIDE SEQUENCE [LARGE SCALE GENOMIC DNA]</scope>
</reference>